<evidence type="ECO:0000313" key="2">
    <source>
        <dbReference type="Proteomes" id="UP001231649"/>
    </source>
</evidence>
<dbReference type="EMBL" id="CM056784">
    <property type="protein sequence ID" value="KAJ8724557.1"/>
    <property type="molecule type" value="Genomic_DNA"/>
</dbReference>
<organism evidence="1 2">
    <name type="scientific">Mythimna loreyi</name>
    <dbReference type="NCBI Taxonomy" id="667449"/>
    <lineage>
        <taxon>Eukaryota</taxon>
        <taxon>Metazoa</taxon>
        <taxon>Ecdysozoa</taxon>
        <taxon>Arthropoda</taxon>
        <taxon>Hexapoda</taxon>
        <taxon>Insecta</taxon>
        <taxon>Pterygota</taxon>
        <taxon>Neoptera</taxon>
        <taxon>Endopterygota</taxon>
        <taxon>Lepidoptera</taxon>
        <taxon>Glossata</taxon>
        <taxon>Ditrysia</taxon>
        <taxon>Noctuoidea</taxon>
        <taxon>Noctuidae</taxon>
        <taxon>Noctuinae</taxon>
        <taxon>Hadenini</taxon>
        <taxon>Mythimna</taxon>
    </lineage>
</organism>
<sequence>MGLSPEDRRGRFPPSNKTSKEKKDTVRKHLDNMFDYVTHSEQNVEKELYTGSHLKVSKFYSSYLEWCTKQGIPKQDIAMKWLYRHILKTEYKSQFKPLEPDVSDDNV</sequence>
<comment type="caution">
    <text evidence="1">The sequence shown here is derived from an EMBL/GenBank/DDBJ whole genome shotgun (WGS) entry which is preliminary data.</text>
</comment>
<name>A0ACC2QTD1_9NEOP</name>
<evidence type="ECO:0000313" key="1">
    <source>
        <dbReference type="EMBL" id="KAJ8724557.1"/>
    </source>
</evidence>
<dbReference type="Proteomes" id="UP001231649">
    <property type="component" value="Chromosome 8"/>
</dbReference>
<accession>A0ACC2QTD1</accession>
<proteinExistence type="predicted"/>
<gene>
    <name evidence="1" type="ORF">PYW08_016031</name>
</gene>
<reference evidence="1" key="1">
    <citation type="submission" date="2023-03" db="EMBL/GenBank/DDBJ databases">
        <title>Chromosome-level genomes of two armyworms, Mythimna separata and Mythimna loreyi, provide insights into the biosynthesis and reception of sex pheromones.</title>
        <authorList>
            <person name="Zhao H."/>
        </authorList>
    </citation>
    <scope>NUCLEOTIDE SEQUENCE</scope>
    <source>
        <strain evidence="1">BeijingLab</strain>
    </source>
</reference>
<keyword evidence="2" id="KW-1185">Reference proteome</keyword>
<protein>
    <submittedName>
        <fullName evidence="1">Uncharacterized protein</fullName>
    </submittedName>
</protein>